<keyword evidence="3" id="KW-1185">Reference proteome</keyword>
<evidence type="ECO:0000313" key="3">
    <source>
        <dbReference type="Proteomes" id="UP000031843"/>
    </source>
</evidence>
<organism evidence="2 3">
    <name type="scientific">Cupriavidus basilensis</name>
    <dbReference type="NCBI Taxonomy" id="68895"/>
    <lineage>
        <taxon>Bacteria</taxon>
        <taxon>Pseudomonadati</taxon>
        <taxon>Pseudomonadota</taxon>
        <taxon>Betaproteobacteria</taxon>
        <taxon>Burkholderiales</taxon>
        <taxon>Burkholderiaceae</taxon>
        <taxon>Cupriavidus</taxon>
    </lineage>
</organism>
<name>A0A0C4Y0R0_9BURK</name>
<dbReference type="InterPro" id="IPR022064">
    <property type="entry name" value="DUF3619"/>
</dbReference>
<dbReference type="EMBL" id="CP010536">
    <property type="protein sequence ID" value="AJG18527.1"/>
    <property type="molecule type" value="Genomic_DNA"/>
</dbReference>
<dbReference type="RefSeq" id="WP_043344715.1">
    <property type="nucleotide sequence ID" value="NZ_CP010536.1"/>
</dbReference>
<dbReference type="Proteomes" id="UP000031843">
    <property type="component" value="Chromosome main"/>
</dbReference>
<dbReference type="STRING" id="68895.RR42_m1120"/>
<feature type="transmembrane region" description="Helical" evidence="1">
    <location>
        <begin position="86"/>
        <end position="105"/>
    </location>
</feature>
<dbReference type="Pfam" id="PF12279">
    <property type="entry name" value="DUF3619"/>
    <property type="match status" value="1"/>
</dbReference>
<keyword evidence="1 2" id="KW-0812">Transmembrane</keyword>
<evidence type="ECO:0000256" key="1">
    <source>
        <dbReference type="SAM" id="Phobius"/>
    </source>
</evidence>
<protein>
    <submittedName>
        <fullName evidence="2">Putative transmembrane protein</fullName>
    </submittedName>
</protein>
<evidence type="ECO:0000313" key="2">
    <source>
        <dbReference type="EMBL" id="AJG18527.1"/>
    </source>
</evidence>
<proteinExistence type="predicted"/>
<keyword evidence="1" id="KW-0472">Membrane</keyword>
<accession>A0A0C4Y0R0</accession>
<dbReference type="AlphaFoldDB" id="A0A0C4Y0R0"/>
<sequence length="144" mass="15756">MSTRNEKEINERRLAHDIRTALDASANALPDNVTDRLAAARRVALSRKKAQAAVAAPQLASAGMPTLSFDEDDSALHRAGSWLRRLGLVWTLVALAAGLAGIYHWQQQKRVDELADVDAAMLLDDLPPTAYADQGFHVFLKRGQ</sequence>
<gene>
    <name evidence="2" type="ORF">RR42_m1120</name>
</gene>
<keyword evidence="1" id="KW-1133">Transmembrane helix</keyword>
<dbReference type="KEGG" id="cbw:RR42_m1120"/>
<dbReference type="OrthoDB" id="8562153at2"/>
<reference evidence="2 3" key="1">
    <citation type="journal article" date="2015" name="Genome Announc.">
        <title>Complete Genome Sequence of Cupriavidus basilensis 4G11, Isolated from the Oak Ridge Field Research Center Site.</title>
        <authorList>
            <person name="Ray J."/>
            <person name="Waters R.J."/>
            <person name="Skerker J.M."/>
            <person name="Kuehl J.V."/>
            <person name="Price M.N."/>
            <person name="Huang J."/>
            <person name="Chakraborty R."/>
            <person name="Arkin A.P."/>
            <person name="Deutschbauer A."/>
        </authorList>
    </citation>
    <scope>NUCLEOTIDE SEQUENCE [LARGE SCALE GENOMIC DNA]</scope>
    <source>
        <strain evidence="2">4G11</strain>
    </source>
</reference>